<keyword evidence="4" id="KW-1185">Reference proteome</keyword>
<dbReference type="CDD" id="cd03392">
    <property type="entry name" value="PAP2_like_2"/>
    <property type="match status" value="1"/>
</dbReference>
<evidence type="ECO:0000313" key="4">
    <source>
        <dbReference type="Proteomes" id="UP000198860"/>
    </source>
</evidence>
<accession>A0A1H0S7K5</accession>
<dbReference type="SMART" id="SM00014">
    <property type="entry name" value="acidPPc"/>
    <property type="match status" value="1"/>
</dbReference>
<feature type="transmembrane region" description="Helical" evidence="1">
    <location>
        <begin position="12"/>
        <end position="33"/>
    </location>
</feature>
<protein>
    <submittedName>
        <fullName evidence="3">Undecaprenyl-diphosphatase</fullName>
    </submittedName>
</protein>
<dbReference type="AlphaFoldDB" id="A0A1H0S7K5"/>
<keyword evidence="1" id="KW-0812">Transmembrane</keyword>
<dbReference type="PANTHER" id="PTHR14969:SF13">
    <property type="entry name" value="AT30094P"/>
    <property type="match status" value="1"/>
</dbReference>
<organism evidence="3 4">
    <name type="scientific">Halobacillus aidingensis</name>
    <dbReference type="NCBI Taxonomy" id="240303"/>
    <lineage>
        <taxon>Bacteria</taxon>
        <taxon>Bacillati</taxon>
        <taxon>Bacillota</taxon>
        <taxon>Bacilli</taxon>
        <taxon>Bacillales</taxon>
        <taxon>Bacillaceae</taxon>
        <taxon>Halobacillus</taxon>
    </lineage>
</organism>
<dbReference type="EMBL" id="FNIZ01000017">
    <property type="protein sequence ID" value="SDP37743.1"/>
    <property type="molecule type" value="Genomic_DNA"/>
</dbReference>
<feature type="domain" description="Phosphatidic acid phosphatase type 2/haloperoxidase" evidence="2">
    <location>
        <begin position="101"/>
        <end position="214"/>
    </location>
</feature>
<dbReference type="RefSeq" id="WP_089653867.1">
    <property type="nucleotide sequence ID" value="NZ_FNIZ01000017.1"/>
</dbReference>
<dbReference type="InterPro" id="IPR036938">
    <property type="entry name" value="PAP2/HPO_sf"/>
</dbReference>
<keyword evidence="1" id="KW-1133">Transmembrane helix</keyword>
<evidence type="ECO:0000256" key="1">
    <source>
        <dbReference type="SAM" id="Phobius"/>
    </source>
</evidence>
<evidence type="ECO:0000313" key="3">
    <source>
        <dbReference type="EMBL" id="SDP37743.1"/>
    </source>
</evidence>
<evidence type="ECO:0000259" key="2">
    <source>
        <dbReference type="SMART" id="SM00014"/>
    </source>
</evidence>
<proteinExistence type="predicted"/>
<feature type="transmembrane region" description="Helical" evidence="1">
    <location>
        <begin position="173"/>
        <end position="193"/>
    </location>
</feature>
<dbReference type="PANTHER" id="PTHR14969">
    <property type="entry name" value="SPHINGOSINE-1-PHOSPHATE PHOSPHOHYDROLASE"/>
    <property type="match status" value="1"/>
</dbReference>
<feature type="transmembrane region" description="Helical" evidence="1">
    <location>
        <begin position="139"/>
        <end position="161"/>
    </location>
</feature>
<dbReference type="SUPFAM" id="SSF48317">
    <property type="entry name" value="Acid phosphatase/Vanadium-dependent haloperoxidase"/>
    <property type="match status" value="1"/>
</dbReference>
<dbReference type="Proteomes" id="UP000198860">
    <property type="component" value="Unassembled WGS sequence"/>
</dbReference>
<sequence>MLFSGTKLSDLSKASIIIILAGFALVGGAVYFFTELAADVLEQEKFFVDETATDVVRSITTPWMDTFWGWTTDLGSVLFISIASVALLIFLLFFSPFSRWVGIYFAIVMIGISALTKLLKVSFERQRPEVLAEYDGTGFSFPSGHTTGSVVFYGFLIYLIVISPLKKPWKWTVNVALGILIALVGLSRVYLGVHFFTDVVGGMLFGLAWLLVCIAALEITIWNQRRRQSGSVQTLSKGKTERKQEKG</sequence>
<dbReference type="Pfam" id="PF01569">
    <property type="entry name" value="PAP2"/>
    <property type="match status" value="1"/>
</dbReference>
<dbReference type="InterPro" id="IPR000326">
    <property type="entry name" value="PAP2/HPO"/>
</dbReference>
<keyword evidence="1" id="KW-0472">Membrane</keyword>
<feature type="transmembrane region" description="Helical" evidence="1">
    <location>
        <begin position="199"/>
        <end position="221"/>
    </location>
</feature>
<reference evidence="4" key="1">
    <citation type="submission" date="2016-10" db="EMBL/GenBank/DDBJ databases">
        <authorList>
            <person name="Varghese N."/>
            <person name="Submissions S."/>
        </authorList>
    </citation>
    <scope>NUCLEOTIDE SEQUENCE [LARGE SCALE GENOMIC DNA]</scope>
    <source>
        <strain evidence="4">CGMCC 1.3703</strain>
    </source>
</reference>
<feature type="transmembrane region" description="Helical" evidence="1">
    <location>
        <begin position="74"/>
        <end position="94"/>
    </location>
</feature>
<gene>
    <name evidence="3" type="ORF">SAMN05421677_11756</name>
</gene>
<feature type="transmembrane region" description="Helical" evidence="1">
    <location>
        <begin position="101"/>
        <end position="119"/>
    </location>
</feature>
<dbReference type="Gene3D" id="1.20.144.10">
    <property type="entry name" value="Phosphatidic acid phosphatase type 2/haloperoxidase"/>
    <property type="match status" value="2"/>
</dbReference>
<dbReference type="STRING" id="240303.SAMN05421677_11756"/>
<dbReference type="OrthoDB" id="9789113at2"/>
<name>A0A1H0S7K5_HALAD</name>